<accession>A0AAD5TVV7</accession>
<dbReference type="Proteomes" id="UP001211065">
    <property type="component" value="Unassembled WGS sequence"/>
</dbReference>
<proteinExistence type="predicted"/>
<dbReference type="EMBL" id="JADGJW010000981">
    <property type="protein sequence ID" value="KAJ3208686.1"/>
    <property type="molecule type" value="Genomic_DNA"/>
</dbReference>
<protein>
    <submittedName>
        <fullName evidence="1">Uncharacterized protein</fullName>
    </submittedName>
</protein>
<name>A0AAD5TVV7_9FUNG</name>
<comment type="caution">
    <text evidence="1">The sequence shown here is derived from an EMBL/GenBank/DDBJ whole genome shotgun (WGS) entry which is preliminary data.</text>
</comment>
<evidence type="ECO:0000313" key="1">
    <source>
        <dbReference type="EMBL" id="KAJ3208686.1"/>
    </source>
</evidence>
<organism evidence="1 2">
    <name type="scientific">Clydaea vesicula</name>
    <dbReference type="NCBI Taxonomy" id="447962"/>
    <lineage>
        <taxon>Eukaryota</taxon>
        <taxon>Fungi</taxon>
        <taxon>Fungi incertae sedis</taxon>
        <taxon>Chytridiomycota</taxon>
        <taxon>Chytridiomycota incertae sedis</taxon>
        <taxon>Chytridiomycetes</taxon>
        <taxon>Lobulomycetales</taxon>
        <taxon>Lobulomycetaceae</taxon>
        <taxon>Clydaea</taxon>
    </lineage>
</organism>
<dbReference type="AlphaFoldDB" id="A0AAD5TVV7"/>
<feature type="non-terminal residue" evidence="1">
    <location>
        <position position="106"/>
    </location>
</feature>
<evidence type="ECO:0000313" key="2">
    <source>
        <dbReference type="Proteomes" id="UP001211065"/>
    </source>
</evidence>
<sequence>MNSTSNSNDTLYEYFESSKLLCSSCHEKLCSNEFYTFLKIYTIEKLSNIFLGCFCNDVSNARCYESYDPSTEICISNYGGLPIPDKQILPQICALNPIPPEIISLY</sequence>
<gene>
    <name evidence="1" type="ORF">HK099_008672</name>
</gene>
<keyword evidence="2" id="KW-1185">Reference proteome</keyword>
<reference evidence="1" key="1">
    <citation type="submission" date="2020-05" db="EMBL/GenBank/DDBJ databases">
        <title>Phylogenomic resolution of chytrid fungi.</title>
        <authorList>
            <person name="Stajich J.E."/>
            <person name="Amses K."/>
            <person name="Simmons R."/>
            <person name="Seto K."/>
            <person name="Myers J."/>
            <person name="Bonds A."/>
            <person name="Quandt C.A."/>
            <person name="Barry K."/>
            <person name="Liu P."/>
            <person name="Grigoriev I."/>
            <person name="Longcore J.E."/>
            <person name="James T.Y."/>
        </authorList>
    </citation>
    <scope>NUCLEOTIDE SEQUENCE</scope>
    <source>
        <strain evidence="1">JEL0476</strain>
    </source>
</reference>